<reference evidence="5" key="2">
    <citation type="submission" date="2022-10" db="EMBL/GenBank/DDBJ databases">
        <authorList>
            <consortium name="ENA_rothamsted_submissions"/>
            <consortium name="culmorum"/>
            <person name="King R."/>
        </authorList>
    </citation>
    <scope>NUCLEOTIDE SEQUENCE</scope>
</reference>
<dbReference type="SUPFAM" id="SSF52058">
    <property type="entry name" value="L domain-like"/>
    <property type="match status" value="1"/>
</dbReference>
<accession>A0A9N9S972</accession>
<organism evidence="5 6">
    <name type="scientific">Chironomus riparius</name>
    <dbReference type="NCBI Taxonomy" id="315576"/>
    <lineage>
        <taxon>Eukaryota</taxon>
        <taxon>Metazoa</taxon>
        <taxon>Ecdysozoa</taxon>
        <taxon>Arthropoda</taxon>
        <taxon>Hexapoda</taxon>
        <taxon>Insecta</taxon>
        <taxon>Pterygota</taxon>
        <taxon>Neoptera</taxon>
        <taxon>Endopterygota</taxon>
        <taxon>Diptera</taxon>
        <taxon>Nematocera</taxon>
        <taxon>Chironomoidea</taxon>
        <taxon>Chironomidae</taxon>
        <taxon>Chironominae</taxon>
        <taxon>Chironomus</taxon>
    </lineage>
</organism>
<evidence type="ECO:0000313" key="6">
    <source>
        <dbReference type="Proteomes" id="UP001153620"/>
    </source>
</evidence>
<dbReference type="InterPro" id="IPR050328">
    <property type="entry name" value="Dev_Immune_Receptor"/>
</dbReference>
<name>A0A9N9S972_9DIPT</name>
<dbReference type="InterPro" id="IPR032675">
    <property type="entry name" value="LRR_dom_sf"/>
</dbReference>
<keyword evidence="6" id="KW-1185">Reference proteome</keyword>
<dbReference type="AlphaFoldDB" id="A0A9N9S972"/>
<dbReference type="InterPro" id="IPR003591">
    <property type="entry name" value="Leu-rich_rpt_typical-subtyp"/>
</dbReference>
<dbReference type="SMART" id="SM00369">
    <property type="entry name" value="LRR_TYP"/>
    <property type="match status" value="2"/>
</dbReference>
<evidence type="ECO:0000256" key="1">
    <source>
        <dbReference type="ARBA" id="ARBA00022614"/>
    </source>
</evidence>
<dbReference type="InterPro" id="IPR001611">
    <property type="entry name" value="Leu-rich_rpt"/>
</dbReference>
<evidence type="ECO:0000256" key="4">
    <source>
        <dbReference type="SAM" id="SignalP"/>
    </source>
</evidence>
<dbReference type="Pfam" id="PF13306">
    <property type="entry name" value="LRR_5"/>
    <property type="match status" value="1"/>
</dbReference>
<dbReference type="OrthoDB" id="7733317at2759"/>
<dbReference type="Proteomes" id="UP001153620">
    <property type="component" value="Chromosome 4"/>
</dbReference>
<dbReference type="PROSITE" id="PS51450">
    <property type="entry name" value="LRR"/>
    <property type="match status" value="1"/>
</dbReference>
<keyword evidence="2 4" id="KW-0732">Signal</keyword>
<protein>
    <submittedName>
        <fullName evidence="5">Uncharacterized protein</fullName>
    </submittedName>
</protein>
<keyword evidence="3" id="KW-0677">Repeat</keyword>
<dbReference type="InterPro" id="IPR026906">
    <property type="entry name" value="LRR_5"/>
</dbReference>
<evidence type="ECO:0000313" key="5">
    <source>
        <dbReference type="EMBL" id="CAG9811067.1"/>
    </source>
</evidence>
<evidence type="ECO:0000256" key="2">
    <source>
        <dbReference type="ARBA" id="ARBA00022729"/>
    </source>
</evidence>
<gene>
    <name evidence="5" type="ORF">CHIRRI_LOCUS13876</name>
</gene>
<sequence length="281" mass="32382">MKKFLVILILQFSIISSTTIPQNLLEIQIICEHTHWLEADWAIKLHPELFTNPDTSKHYIKCQLPPGVQPEEKVKIVSVKYPNQAHADFMAQNPDIPKILIFHEEKVTELMPFGIADVFTNVIELKIIAKGLKFITRENFAGLTDLKNLKLGNNKLASIPFDAFYELPNLETLDLYRCNLKELNEDLFINNPNLKDVSAPLNDIQVLPAGIFRNNQNLENVNMNFNDFKDIQVDFTKVIKMRPCSNDSDLLLTALLYVLAQCTQVRILMRTFEHETRVEFN</sequence>
<keyword evidence="1" id="KW-0433">Leucine-rich repeat</keyword>
<proteinExistence type="predicted"/>
<evidence type="ECO:0000256" key="3">
    <source>
        <dbReference type="ARBA" id="ARBA00022737"/>
    </source>
</evidence>
<dbReference type="PANTHER" id="PTHR24373">
    <property type="entry name" value="SLIT RELATED LEUCINE-RICH REPEAT NEURONAL PROTEIN"/>
    <property type="match status" value="1"/>
</dbReference>
<dbReference type="EMBL" id="OU895880">
    <property type="protein sequence ID" value="CAG9811067.1"/>
    <property type="molecule type" value="Genomic_DNA"/>
</dbReference>
<feature type="signal peptide" evidence="4">
    <location>
        <begin position="1"/>
        <end position="17"/>
    </location>
</feature>
<dbReference type="PANTHER" id="PTHR24373:SF356">
    <property type="entry name" value="CD180 ANTIGEN"/>
    <property type="match status" value="1"/>
</dbReference>
<feature type="chain" id="PRO_5040504142" evidence="4">
    <location>
        <begin position="18"/>
        <end position="281"/>
    </location>
</feature>
<dbReference type="Gene3D" id="3.80.10.10">
    <property type="entry name" value="Ribonuclease Inhibitor"/>
    <property type="match status" value="1"/>
</dbReference>
<reference evidence="5" key="1">
    <citation type="submission" date="2022-01" db="EMBL/GenBank/DDBJ databases">
        <authorList>
            <person name="King R."/>
        </authorList>
    </citation>
    <scope>NUCLEOTIDE SEQUENCE</scope>
</reference>